<name>A0A1E3AE97_9FIRM</name>
<protein>
    <submittedName>
        <fullName evidence="1">Uncharacterized protein</fullName>
    </submittedName>
</protein>
<evidence type="ECO:0000313" key="2">
    <source>
        <dbReference type="Proteomes" id="UP000094067"/>
    </source>
</evidence>
<dbReference type="RefSeq" id="WP_069152794.1">
    <property type="nucleotide sequence ID" value="NZ_CAJLDD010000002.1"/>
</dbReference>
<dbReference type="SUPFAM" id="SSF48208">
    <property type="entry name" value="Six-hairpin glycosidases"/>
    <property type="match status" value="1"/>
</dbReference>
<gene>
    <name evidence="1" type="ORF">BEI61_02938</name>
</gene>
<organism evidence="1 2">
    <name type="scientific">Eisenbergiella tayi</name>
    <dbReference type="NCBI Taxonomy" id="1432052"/>
    <lineage>
        <taxon>Bacteria</taxon>
        <taxon>Bacillati</taxon>
        <taxon>Bacillota</taxon>
        <taxon>Clostridia</taxon>
        <taxon>Lachnospirales</taxon>
        <taxon>Lachnospiraceae</taxon>
        <taxon>Eisenbergiella</taxon>
    </lineage>
</organism>
<comment type="caution">
    <text evidence="1">The sequence shown here is derived from an EMBL/GenBank/DDBJ whole genome shotgun (WGS) entry which is preliminary data.</text>
</comment>
<reference evidence="1 2" key="1">
    <citation type="submission" date="2016-07" db="EMBL/GenBank/DDBJ databases">
        <title>Characterization of isolates of Eisenbergiella tayi derived from blood cultures, using whole genome sequencing.</title>
        <authorList>
            <person name="Burdz T."/>
            <person name="Wiebe D."/>
            <person name="Huynh C."/>
            <person name="Bernard K."/>
        </authorList>
    </citation>
    <scope>NUCLEOTIDE SEQUENCE [LARGE SCALE GENOMIC DNA]</scope>
    <source>
        <strain evidence="1 2">NML 110608</strain>
    </source>
</reference>
<proteinExistence type="predicted"/>
<evidence type="ECO:0000313" key="1">
    <source>
        <dbReference type="EMBL" id="ODM07048.1"/>
    </source>
</evidence>
<dbReference type="Gene3D" id="1.50.10.10">
    <property type="match status" value="1"/>
</dbReference>
<dbReference type="AlphaFoldDB" id="A0A1E3AE97"/>
<dbReference type="GO" id="GO:0005975">
    <property type="term" value="P:carbohydrate metabolic process"/>
    <property type="evidence" value="ECO:0007669"/>
    <property type="project" value="InterPro"/>
</dbReference>
<accession>A0A1E3AE97</accession>
<dbReference type="EMBL" id="MCGH01000002">
    <property type="protein sequence ID" value="ODM07048.1"/>
    <property type="molecule type" value="Genomic_DNA"/>
</dbReference>
<dbReference type="InterPro" id="IPR012341">
    <property type="entry name" value="6hp_glycosidase-like_sf"/>
</dbReference>
<dbReference type="InterPro" id="IPR008928">
    <property type="entry name" value="6-hairpin_glycosidase_sf"/>
</dbReference>
<dbReference type="Proteomes" id="UP000094067">
    <property type="component" value="Unassembled WGS sequence"/>
</dbReference>
<sequence length="692" mass="79791">MSWYVNQMEQIKLTDMKNRYPGWIWNRSDTHTFLAVPGTHEAYKTVVEPGNTFSPGPATYGVSVWLYDEKLHTVEEMKLEEFKTSFKYCKVPILVSKYRMENFEIQSEIFADGSIEDYNFMDYFRVRVTNKGDVSRKVHIYVVLRSFGASGGPIRDIKCGDQAVLINGNKQFYFNTVPDRFGAVSLEEDLTDVGEVLKQGAFPEKSSAADKTGWCSGVLDYAVELETGKSAVYDFVCHLHGGHPNLYWQTEPVLPFNYDLVEKEFINKWESMITFDLNLPSGDFSNAAYYNLIHLYMFTVANAPRTTPYTYPMCWFRDGSYQIVAMDKGGLHDFAEKACLLAQKKDFTTGFGSEADTIGEYIWMMDTHFQLTQNYEFLKTVWDSICEKAELLIEAMQTRKPIISYSEMITHEHSIRPDVQVVAGPNIDGLIAGRMDHHYPLYFVNAFAYAGLSSAARMGDILNDERAARFQKYADILRSRMLEQADEKFCSNERDTFCAFWPTYWADKNKESILKGYEDYWYSKWNIDGKQVHEPLWTYFEVGDAHNRMILGQKERGWAILEHYLKNHTFPGLYTHNEGDRDENSVLLIWEKCRGWDKNTTTTPTGWTAAELFLLLRDCLIREENGQLIIGEGIPDEWLKEDFSVRNLSSSFGAVSFHYSAAEKMFTVTTEHAPDNIRTPLEQIKIISQREG</sequence>